<dbReference type="PANTHER" id="PTHR31908:SF2">
    <property type="entry name" value="PROTEIN CROWDED NUCLEI 4"/>
    <property type="match status" value="1"/>
</dbReference>
<dbReference type="InterPro" id="IPR035940">
    <property type="entry name" value="CAP_sf"/>
</dbReference>
<evidence type="ECO:0000313" key="9">
    <source>
        <dbReference type="Proteomes" id="UP001227230"/>
    </source>
</evidence>
<evidence type="ECO:0000313" key="8">
    <source>
        <dbReference type="EMBL" id="WJZ91793.1"/>
    </source>
</evidence>
<organism evidence="8 9">
    <name type="scientific">Vitis vinifera</name>
    <name type="common">Grape</name>
    <dbReference type="NCBI Taxonomy" id="29760"/>
    <lineage>
        <taxon>Eukaryota</taxon>
        <taxon>Viridiplantae</taxon>
        <taxon>Streptophyta</taxon>
        <taxon>Embryophyta</taxon>
        <taxon>Tracheophyta</taxon>
        <taxon>Spermatophyta</taxon>
        <taxon>Magnoliopsida</taxon>
        <taxon>eudicotyledons</taxon>
        <taxon>Gunneridae</taxon>
        <taxon>Pentapetalae</taxon>
        <taxon>rosids</taxon>
        <taxon>Vitales</taxon>
        <taxon>Vitaceae</taxon>
        <taxon>Viteae</taxon>
        <taxon>Vitis</taxon>
    </lineage>
</organism>
<dbReference type="Pfam" id="PF00188">
    <property type="entry name" value="CAP"/>
    <property type="match status" value="1"/>
</dbReference>
<evidence type="ECO:0000256" key="1">
    <source>
        <dbReference type="ARBA" id="ARBA00023054"/>
    </source>
</evidence>
<evidence type="ECO:0000256" key="6">
    <source>
        <dbReference type="SAM" id="MobiDB-lite"/>
    </source>
</evidence>
<dbReference type="SMART" id="SM00198">
    <property type="entry name" value="SCP"/>
    <property type="match status" value="1"/>
</dbReference>
<sequence>MVGLAQTLVSQAQNTPRDFLQLHNAARREVGVGPLKWDRTLEAYAKDYAKQRSGECELVHSGGPYGENIHWGYGGGYTDVKAAMKFWLDEKQSYDYDSNCCMFRKECLHYTQIVWRNSKRLGCASAACPDEREFFTCNYDPPGNFHGECTSGPPSRPITIRSGVSLEKGRQKQEKVEFAFLIPPLKRQITQSGSKSEANLGFVDRKRTSMASPQPARFSIAATPGSRVLQSPLSDDAIWKRLRDAGFDEESIKRRDKAALIAYIAKLEAEIFDHQHHMGLLILERKEWATKYEQIKTEAESAEIVYKRDQSAHSSALAEARKREDSLKKALEIEKECIANLEKALHEMRQECAETKVAAEIKLAEAHSMVEDAQKRFVEAEAKLHAAEAFQAEAICFRRTAERKLQEVEAREDDLRRRLISFKSDCDEKEKEIILERQSLSERQKNVQQGQERLIDGQALLNQREEYIFSRSQELNRLEKELEASKSNIEKELRALNEEKSNLELKLASLTTREEDVVKREALLNKKEHEILILQEKIASKESDEVQKLMALHEIALKTRKAEFEAELETKRKLVEDEIEAKRRASELREVDLSNREDFALEREHELEVQSRALAEKEKDVTEKLNSLDEKEKYLNAAEKDVELEKIHLEKEKEEINKMKLNIEKSLSSLEDKKKQVDHAKEKVEAMKSETSELLVLEMKLKEEIDVIRAQKLELMAEADELRAQKANFEAEWESIDEKREELRNEAERIAEERLAISKFLKDERDSLKLEKDAMRDQYKQEVESLSREREDFMSKMVHERSEWFSKIQQERADFLLDIEMQKKELENCIDNRREELESYFKEREKTFEQEKMKELQHISSMKERVAKELEHVASEMKRLDAERMEINLDHERRDREWAELSNSIEELKMQRQKLKKQRELLHADRKEIHTQIEHLKKLEDLKIASDNIALAEMQQSNQEPSQRKVYVKRYYKAQNTIPNADFESHQKINVVKNGSGFNLPALPDSSSPSTATPFSWFKRCAELIFKLSPEKPSIKHGEKSSISNSENANLTLAGNLDLSDGFDREVHDRNEKTHSISDRQPTRYALGEPKVILEVPSSGEDVKGLHTLESEIKKDTSENSSHSFSEKELLAGRKRRVVNSSSNDWVDTTLEQRQKNKKRRQQESAADPCGVSIQSDAREGQDVSISLNQTQGGAEETNLLITDEIIKISEVTCENVVFDNQAKPNALQNSVVELGQDIQHGGTNGLADSNAENCVLSSDFKAQEKIGKEVLFVDVGQVIEHSQPQDESISEKSQQELQEQGVPKSDDDKKLSEKVGRRMRSRQKS</sequence>
<dbReference type="Proteomes" id="UP001227230">
    <property type="component" value="Chromosome 7"/>
</dbReference>
<keyword evidence="1 5" id="KW-0175">Coiled coil</keyword>
<dbReference type="InterPro" id="IPR040418">
    <property type="entry name" value="CRWN"/>
</dbReference>
<dbReference type="PROSITE" id="PS01010">
    <property type="entry name" value="CRISP_2"/>
    <property type="match status" value="1"/>
</dbReference>
<gene>
    <name evidence="8" type="ORF">VitviT2T_010838</name>
</gene>
<keyword evidence="2" id="KW-0539">Nucleus</keyword>
<feature type="region of interest" description="Disordered" evidence="6">
    <location>
        <begin position="1283"/>
        <end position="1326"/>
    </location>
</feature>
<dbReference type="InterPro" id="IPR018244">
    <property type="entry name" value="Allrgn_V5/Tpx1_CS"/>
</dbReference>
<reference evidence="8 9" key="1">
    <citation type="journal article" date="2023" name="Hortic Res">
        <title>The complete reference genome for grapevine (Vitis vinifera L.) genetics and breeding.</title>
        <authorList>
            <person name="Shi X."/>
            <person name="Cao S."/>
            <person name="Wang X."/>
            <person name="Huang S."/>
            <person name="Wang Y."/>
            <person name="Liu Z."/>
            <person name="Liu W."/>
            <person name="Leng X."/>
            <person name="Peng Y."/>
            <person name="Wang N."/>
            <person name="Wang Y."/>
            <person name="Ma Z."/>
            <person name="Xu X."/>
            <person name="Zhang F."/>
            <person name="Xue H."/>
            <person name="Zhong H."/>
            <person name="Wang Y."/>
            <person name="Zhang K."/>
            <person name="Velt A."/>
            <person name="Avia K."/>
            <person name="Holtgrawe D."/>
            <person name="Grimplet J."/>
            <person name="Matus J.T."/>
            <person name="Ware D."/>
            <person name="Wu X."/>
            <person name="Wang H."/>
            <person name="Liu C."/>
            <person name="Fang Y."/>
            <person name="Rustenholz C."/>
            <person name="Cheng Z."/>
            <person name="Xiao H."/>
            <person name="Zhou Y."/>
        </authorList>
    </citation>
    <scope>NUCLEOTIDE SEQUENCE [LARGE SCALE GENOMIC DNA]</scope>
    <source>
        <strain evidence="9">cv. Pinot noir / PN40024</strain>
        <tissue evidence="8">Leaf</tissue>
    </source>
</reference>
<comment type="subcellular location">
    <subcellularLocation>
        <location evidence="3">Nucleus lamina</location>
    </subcellularLocation>
</comment>
<dbReference type="Gene3D" id="3.40.33.10">
    <property type="entry name" value="CAP"/>
    <property type="match status" value="1"/>
</dbReference>
<feature type="domain" description="SCP" evidence="7">
    <location>
        <begin position="14"/>
        <end position="147"/>
    </location>
</feature>
<feature type="coiled-coil region" evidence="5">
    <location>
        <begin position="331"/>
        <end position="432"/>
    </location>
</feature>
<feature type="region of interest" description="Disordered" evidence="6">
    <location>
        <begin position="1111"/>
        <end position="1130"/>
    </location>
</feature>
<feature type="region of interest" description="Disordered" evidence="6">
    <location>
        <begin position="1146"/>
        <end position="1178"/>
    </location>
</feature>
<dbReference type="InterPro" id="IPR014044">
    <property type="entry name" value="CAP_dom"/>
</dbReference>
<dbReference type="SUPFAM" id="SSF55797">
    <property type="entry name" value="PR-1-like"/>
    <property type="match status" value="1"/>
</dbReference>
<evidence type="ECO:0000256" key="2">
    <source>
        <dbReference type="ARBA" id="ARBA00023242"/>
    </source>
</evidence>
<accession>A0ABY9CAL6</accession>
<dbReference type="PANTHER" id="PTHR31908">
    <property type="entry name" value="PROTEIN CROWDED NUCLEI 4"/>
    <property type="match status" value="1"/>
</dbReference>
<dbReference type="PRINTS" id="PR00837">
    <property type="entry name" value="V5TPXLIKE"/>
</dbReference>
<dbReference type="InterPro" id="IPR001283">
    <property type="entry name" value="CRISP-related"/>
</dbReference>
<evidence type="ECO:0000256" key="4">
    <source>
        <dbReference type="ARBA" id="ARBA00024208"/>
    </source>
</evidence>
<evidence type="ECO:0000256" key="5">
    <source>
        <dbReference type="SAM" id="Coils"/>
    </source>
</evidence>
<name>A0ABY9CAL6_VITVI</name>
<proteinExistence type="inferred from homology"/>
<keyword evidence="9" id="KW-1185">Reference proteome</keyword>
<evidence type="ECO:0000256" key="3">
    <source>
        <dbReference type="ARBA" id="ARBA00024186"/>
    </source>
</evidence>
<dbReference type="CDD" id="cd05381">
    <property type="entry name" value="CAP_PR-1"/>
    <property type="match status" value="1"/>
</dbReference>
<protein>
    <recommendedName>
        <fullName evidence="7">SCP domain-containing protein</fullName>
    </recommendedName>
</protein>
<feature type="coiled-coil region" evidence="5">
    <location>
        <begin position="635"/>
        <end position="925"/>
    </location>
</feature>
<feature type="coiled-coil region" evidence="5">
    <location>
        <begin position="472"/>
        <end position="585"/>
    </location>
</feature>
<comment type="similarity">
    <text evidence="4">Belongs to the CRWN family.</text>
</comment>
<evidence type="ECO:0000259" key="7">
    <source>
        <dbReference type="SMART" id="SM00198"/>
    </source>
</evidence>
<feature type="compositionally biased region" description="Basic and acidic residues" evidence="6">
    <location>
        <begin position="1305"/>
        <end position="1317"/>
    </location>
</feature>
<dbReference type="EMBL" id="CP126654">
    <property type="protein sequence ID" value="WJZ91793.1"/>
    <property type="molecule type" value="Genomic_DNA"/>
</dbReference>